<reference evidence="1" key="1">
    <citation type="submission" date="2019-05" db="EMBL/GenBank/DDBJ databases">
        <authorList>
            <consortium name="Pathogen Informatics"/>
        </authorList>
    </citation>
    <scope>NUCLEOTIDE SEQUENCE [LARGE SCALE GENOMIC DNA]</scope>
    <source>
        <strain evidence="1">NCTC12965</strain>
    </source>
</reference>
<accession>A0A0F7H943</accession>
<proteinExistence type="predicted"/>
<sequence>MSNLQEELRIHEDQMRRLKGLPRLRPPKQSLADKDEDVKNILSEFRLVMANYKKANADWWYGSLLNMKQQFMLGDMERESAPLEDKAVDIAMSCSIQPKSITVTHGFRSTRYVPISNSSFIVVKRPVIKHHMAARPMVLPSNWAKPKDIQVGIEGKFDDQGMAKVELPPCEAGYHYRMLINTDISQEDVEALHDSYQEVIDRYATWLSEKWNGQQRAAWEVYIATGLDLTQAANAFLKGMLSQIKLLYDTVQEIWKWINNVDKYAAKLAKFIKEDGVKELKALVKEGGQALEKGLMLLSDEILVFILAAVLKSYFQLLTPQQIVDFVADAFGSLVTMIVLYLVLPGGVGKLVLDGLDTLSVAVQG</sequence>
<dbReference type="KEGG" id="sfw:WN53_04745"/>
<dbReference type="AlphaFoldDB" id="A0A0F7H943"/>
<dbReference type="GeneID" id="30319461"/>
<dbReference type="RefSeq" id="WP_024483705.1">
    <property type="nucleotide sequence ID" value="NZ_CAMKMY010000018.1"/>
</dbReference>
<organism evidence="1">
    <name type="scientific">Serratia fonticola</name>
    <dbReference type="NCBI Taxonomy" id="47917"/>
    <lineage>
        <taxon>Bacteria</taxon>
        <taxon>Pseudomonadati</taxon>
        <taxon>Pseudomonadota</taxon>
        <taxon>Gammaproteobacteria</taxon>
        <taxon>Enterobacterales</taxon>
        <taxon>Yersiniaceae</taxon>
        <taxon>Serratia</taxon>
    </lineage>
</organism>
<name>A0A0F7H943_SERFO</name>
<evidence type="ECO:0000313" key="1">
    <source>
        <dbReference type="EMBL" id="VTR55341.1"/>
    </source>
</evidence>
<protein>
    <submittedName>
        <fullName evidence="1">Uncharacterized protein</fullName>
    </submittedName>
</protein>
<gene>
    <name evidence="1" type="ORF">NCTC12965_06949</name>
</gene>
<dbReference type="EMBL" id="CABEEZ010000133">
    <property type="protein sequence ID" value="VTR55341.1"/>
    <property type="molecule type" value="Genomic_DNA"/>
</dbReference>